<evidence type="ECO:0000313" key="11">
    <source>
        <dbReference type="EMBL" id="KAK1312759.1"/>
    </source>
</evidence>
<evidence type="ECO:0000256" key="8">
    <source>
        <dbReference type="ARBA" id="ARBA00023065"/>
    </source>
</evidence>
<keyword evidence="5" id="KW-1003">Cell membrane</keyword>
<dbReference type="InterPro" id="IPR030183">
    <property type="entry name" value="SLAC/SLAH"/>
</dbReference>
<evidence type="ECO:0000256" key="6">
    <source>
        <dbReference type="ARBA" id="ARBA00022692"/>
    </source>
</evidence>
<keyword evidence="8" id="KW-0406">Ion transport</keyword>
<keyword evidence="9 10" id="KW-0472">Membrane</keyword>
<feature type="transmembrane region" description="Helical" evidence="10">
    <location>
        <begin position="159"/>
        <end position="185"/>
    </location>
</feature>
<reference evidence="11" key="2">
    <citation type="submission" date="2023-06" db="EMBL/GenBank/DDBJ databases">
        <authorList>
            <person name="Ma L."/>
            <person name="Liu K.-W."/>
            <person name="Li Z."/>
            <person name="Hsiao Y.-Y."/>
            <person name="Qi Y."/>
            <person name="Fu T."/>
            <person name="Tang G."/>
            <person name="Zhang D."/>
            <person name="Sun W.-H."/>
            <person name="Liu D.-K."/>
            <person name="Li Y."/>
            <person name="Chen G.-Z."/>
            <person name="Liu X.-D."/>
            <person name="Liao X.-Y."/>
            <person name="Jiang Y.-T."/>
            <person name="Yu X."/>
            <person name="Hao Y."/>
            <person name="Huang J."/>
            <person name="Zhao X.-W."/>
            <person name="Ke S."/>
            <person name="Chen Y.-Y."/>
            <person name="Wu W.-L."/>
            <person name="Hsu J.-L."/>
            <person name="Lin Y.-F."/>
            <person name="Huang M.-D."/>
            <person name="Li C.-Y."/>
            <person name="Huang L."/>
            <person name="Wang Z.-W."/>
            <person name="Zhao X."/>
            <person name="Zhong W.-Y."/>
            <person name="Peng D.-H."/>
            <person name="Ahmad S."/>
            <person name="Lan S."/>
            <person name="Zhang J.-S."/>
            <person name="Tsai W.-C."/>
            <person name="Van De Peer Y."/>
            <person name="Liu Z.-J."/>
        </authorList>
    </citation>
    <scope>NUCLEOTIDE SEQUENCE</scope>
    <source>
        <strain evidence="11">CP</strain>
        <tissue evidence="11">Leaves</tissue>
    </source>
</reference>
<evidence type="ECO:0000256" key="3">
    <source>
        <dbReference type="ARBA" id="ARBA00007808"/>
    </source>
</evidence>
<dbReference type="Proteomes" id="UP001180020">
    <property type="component" value="Unassembled WGS sequence"/>
</dbReference>
<dbReference type="GO" id="GO:0006873">
    <property type="term" value="P:intracellular monoatomic ion homeostasis"/>
    <property type="evidence" value="ECO:0007669"/>
    <property type="project" value="InterPro"/>
</dbReference>
<reference evidence="11" key="1">
    <citation type="journal article" date="2023" name="Nat. Commun.">
        <title>Diploid and tetraploid genomes of Acorus and the evolution of monocots.</title>
        <authorList>
            <person name="Ma L."/>
            <person name="Liu K.W."/>
            <person name="Li Z."/>
            <person name="Hsiao Y.Y."/>
            <person name="Qi Y."/>
            <person name="Fu T."/>
            <person name="Tang G.D."/>
            <person name="Zhang D."/>
            <person name="Sun W.H."/>
            <person name="Liu D.K."/>
            <person name="Li Y."/>
            <person name="Chen G.Z."/>
            <person name="Liu X.D."/>
            <person name="Liao X.Y."/>
            <person name="Jiang Y.T."/>
            <person name="Yu X."/>
            <person name="Hao Y."/>
            <person name="Huang J."/>
            <person name="Zhao X.W."/>
            <person name="Ke S."/>
            <person name="Chen Y.Y."/>
            <person name="Wu W.L."/>
            <person name="Hsu J.L."/>
            <person name="Lin Y.F."/>
            <person name="Huang M.D."/>
            <person name="Li C.Y."/>
            <person name="Huang L."/>
            <person name="Wang Z.W."/>
            <person name="Zhao X."/>
            <person name="Zhong W.Y."/>
            <person name="Peng D.H."/>
            <person name="Ahmad S."/>
            <person name="Lan S."/>
            <person name="Zhang J.S."/>
            <person name="Tsai W.C."/>
            <person name="Van de Peer Y."/>
            <person name="Liu Z.J."/>
        </authorList>
    </citation>
    <scope>NUCLEOTIDE SEQUENCE</scope>
    <source>
        <strain evidence="11">CP</strain>
    </source>
</reference>
<protein>
    <submittedName>
        <fullName evidence="11">Guard cell S-type anion channel SLAC1</fullName>
    </submittedName>
</protein>
<evidence type="ECO:0000256" key="1">
    <source>
        <dbReference type="ARBA" id="ARBA00004127"/>
    </source>
</evidence>
<evidence type="ECO:0000256" key="5">
    <source>
        <dbReference type="ARBA" id="ARBA00022475"/>
    </source>
</evidence>
<comment type="similarity">
    <text evidence="3">Belongs to the SLAC1 S-type anion channel family.</text>
</comment>
<dbReference type="Pfam" id="PF03595">
    <property type="entry name" value="SLAC1"/>
    <property type="match status" value="2"/>
</dbReference>
<comment type="caution">
    <text evidence="11">The sequence shown here is derived from an EMBL/GenBank/DDBJ whole genome shotgun (WGS) entry which is preliminary data.</text>
</comment>
<keyword evidence="12" id="KW-1185">Reference proteome</keyword>
<evidence type="ECO:0000256" key="7">
    <source>
        <dbReference type="ARBA" id="ARBA00022989"/>
    </source>
</evidence>
<feature type="transmembrane region" description="Helical" evidence="10">
    <location>
        <begin position="135"/>
        <end position="153"/>
    </location>
</feature>
<dbReference type="GO" id="GO:0005886">
    <property type="term" value="C:plasma membrane"/>
    <property type="evidence" value="ECO:0007669"/>
    <property type="project" value="UniProtKB-SubCell"/>
</dbReference>
<dbReference type="EMBL" id="JAUJYO010000007">
    <property type="protein sequence ID" value="KAK1312759.1"/>
    <property type="molecule type" value="Genomic_DNA"/>
</dbReference>
<name>A0AAV9EII2_ACOCL</name>
<keyword evidence="4" id="KW-0813">Transport</keyword>
<dbReference type="PANTHER" id="PTHR31269">
    <property type="entry name" value="S-TYPE ANION CHANNEL SLAH3"/>
    <property type="match status" value="1"/>
</dbReference>
<dbReference type="GO" id="GO:0008308">
    <property type="term" value="F:voltage-gated monoatomic anion channel activity"/>
    <property type="evidence" value="ECO:0007669"/>
    <property type="project" value="InterPro"/>
</dbReference>
<dbReference type="InterPro" id="IPR004695">
    <property type="entry name" value="SLAC1/Mae1/Ssu1/TehA"/>
</dbReference>
<keyword evidence="7 10" id="KW-1133">Transmembrane helix</keyword>
<gene>
    <name evidence="11" type="primary">SLAC1</name>
    <name evidence="11" type="ORF">QJS10_CPA07g01187</name>
</gene>
<dbReference type="GO" id="GO:0012505">
    <property type="term" value="C:endomembrane system"/>
    <property type="evidence" value="ECO:0007669"/>
    <property type="project" value="UniProtKB-SubCell"/>
</dbReference>
<keyword evidence="6 10" id="KW-0812">Transmembrane</keyword>
<dbReference type="PANTHER" id="PTHR31269:SF2">
    <property type="entry name" value="S-TYPE ANION CHANNEL SLAH3"/>
    <property type="match status" value="1"/>
</dbReference>
<evidence type="ECO:0000256" key="9">
    <source>
        <dbReference type="ARBA" id="ARBA00023136"/>
    </source>
</evidence>
<comment type="subcellular location">
    <subcellularLocation>
        <location evidence="2">Cell membrane</location>
    </subcellularLocation>
    <subcellularLocation>
        <location evidence="1">Endomembrane system</location>
        <topology evidence="1">Multi-pass membrane protein</topology>
    </subcellularLocation>
</comment>
<dbReference type="AlphaFoldDB" id="A0AAV9EII2"/>
<evidence type="ECO:0000256" key="10">
    <source>
        <dbReference type="SAM" id="Phobius"/>
    </source>
</evidence>
<dbReference type="Gene3D" id="1.50.10.150">
    <property type="entry name" value="Voltage-dependent anion channel"/>
    <property type="match status" value="1"/>
</dbReference>
<evidence type="ECO:0000313" key="12">
    <source>
        <dbReference type="Proteomes" id="UP001180020"/>
    </source>
</evidence>
<accession>A0AAV9EII2</accession>
<feature type="transmembrane region" description="Helical" evidence="10">
    <location>
        <begin position="82"/>
        <end position="105"/>
    </location>
</feature>
<evidence type="ECO:0000256" key="4">
    <source>
        <dbReference type="ARBA" id="ARBA00022448"/>
    </source>
</evidence>
<organism evidence="11 12">
    <name type="scientific">Acorus calamus</name>
    <name type="common">Sweet flag</name>
    <dbReference type="NCBI Taxonomy" id="4465"/>
    <lineage>
        <taxon>Eukaryota</taxon>
        <taxon>Viridiplantae</taxon>
        <taxon>Streptophyta</taxon>
        <taxon>Embryophyta</taxon>
        <taxon>Tracheophyta</taxon>
        <taxon>Spermatophyta</taxon>
        <taxon>Magnoliopsida</taxon>
        <taxon>Liliopsida</taxon>
        <taxon>Acoraceae</taxon>
        <taxon>Acorus</taxon>
    </lineage>
</organism>
<evidence type="ECO:0000256" key="2">
    <source>
        <dbReference type="ARBA" id="ARBA00004236"/>
    </source>
</evidence>
<dbReference type="InterPro" id="IPR038665">
    <property type="entry name" value="Voltage-dep_anion_channel_sf"/>
</dbReference>
<proteinExistence type="inferred from homology"/>
<sequence>MTTSGEVARVETAVAERSGRTGYMVQPPTVPQTTEDQQPFLRRFPISAFGVCLGISSQAVLWNTLSKFPPTKSAHLFEIINLIVWCIAITVTVAVAFLYILKFIFQCGAIKREFNDSIKVVRINFFTSFKFSLTWWGYTFPMTAVAIASIRYYTEVTNAFTQIFAIVLSGISILTVTAICFATVLSDHQDLFPNEKNDQSQAGTTIDSSQ</sequence>
<feature type="transmembrane region" description="Helical" evidence="10">
    <location>
        <begin position="44"/>
        <end position="62"/>
    </location>
</feature>